<accession>A0AA97CYU4</accession>
<protein>
    <recommendedName>
        <fullName evidence="1">AB hydrolase-1 domain-containing protein</fullName>
    </recommendedName>
</protein>
<organism evidence="2">
    <name type="scientific">Gordonia sp. MP11Mi</name>
    <dbReference type="NCBI Taxonomy" id="3022769"/>
    <lineage>
        <taxon>Bacteria</taxon>
        <taxon>Bacillati</taxon>
        <taxon>Actinomycetota</taxon>
        <taxon>Actinomycetes</taxon>
        <taxon>Mycobacteriales</taxon>
        <taxon>Gordoniaceae</taxon>
        <taxon>Gordonia</taxon>
    </lineage>
</organism>
<feature type="domain" description="AB hydrolase-1" evidence="1">
    <location>
        <begin position="1"/>
        <end position="171"/>
    </location>
</feature>
<dbReference type="SUPFAM" id="SSF53474">
    <property type="entry name" value="alpha/beta-Hydrolases"/>
    <property type="match status" value="1"/>
</dbReference>
<gene>
    <name evidence="2" type="ORF">MP11Mi_33990</name>
</gene>
<sequence>MGAAFSWTVSMRDPRRIAALVLLNPLTEQTARRGTWGRLVPLAYTFDLGRFLGALKVPRAFGWISLVPQLGTTGLRKGQWRNREISGQWSDAGRFRPLLALFHDIRSYRELDNFQRPAAWPWTAMVWGRANWALSPRAGARLAAGLQPERNIVLPGAGHLAMLESPREIAQVVAEAIDAARNRDGTDSRVSGRGE</sequence>
<name>A0AA97CYU4_9ACTN</name>
<dbReference type="InterPro" id="IPR000073">
    <property type="entry name" value="AB_hydrolase_1"/>
</dbReference>
<dbReference type="Pfam" id="PF12697">
    <property type="entry name" value="Abhydrolase_6"/>
    <property type="match status" value="1"/>
</dbReference>
<evidence type="ECO:0000259" key="1">
    <source>
        <dbReference type="Pfam" id="PF12697"/>
    </source>
</evidence>
<reference evidence="2" key="1">
    <citation type="submission" date="2023-06" db="EMBL/GenBank/DDBJ databases">
        <title>Gordonia sp. nov. and Pseudochrobactrum sp. nov., two species isolated from the burying beetle Nicrophorus vespilloides.</title>
        <authorList>
            <person name="Poehlein A."/>
            <person name="Guzman J."/>
            <person name="Daniel R."/>
            <person name="Vilcinskas A."/>
        </authorList>
    </citation>
    <scope>NUCLEOTIDE SEQUENCE</scope>
    <source>
        <strain evidence="2">MP11Mi</strain>
    </source>
</reference>
<dbReference type="InterPro" id="IPR029058">
    <property type="entry name" value="AB_hydrolase_fold"/>
</dbReference>
<proteinExistence type="predicted"/>
<evidence type="ECO:0000313" key="2">
    <source>
        <dbReference type="EMBL" id="WOC14284.1"/>
    </source>
</evidence>
<dbReference type="AlphaFoldDB" id="A0AA97CYU4"/>
<dbReference type="EMBL" id="CP128986">
    <property type="protein sequence ID" value="WOC14284.1"/>
    <property type="molecule type" value="Genomic_DNA"/>
</dbReference>
<dbReference type="GO" id="GO:0003824">
    <property type="term" value="F:catalytic activity"/>
    <property type="evidence" value="ECO:0007669"/>
    <property type="project" value="UniProtKB-ARBA"/>
</dbReference>
<dbReference type="Gene3D" id="3.40.50.1820">
    <property type="entry name" value="alpha/beta hydrolase"/>
    <property type="match status" value="1"/>
</dbReference>